<reference evidence="2 3" key="1">
    <citation type="submission" date="2023-01" db="EMBL/GenBank/DDBJ databases">
        <title>Novel species of the genus Asticcacaulis isolated from rivers.</title>
        <authorList>
            <person name="Lu H."/>
        </authorList>
    </citation>
    <scope>NUCLEOTIDE SEQUENCE [LARGE SCALE GENOMIC DNA]</scope>
    <source>
        <strain evidence="2 3">LKC15W</strain>
    </source>
</reference>
<dbReference type="EMBL" id="JAQQKV010000001">
    <property type="protein sequence ID" value="MDC7675928.1"/>
    <property type="molecule type" value="Genomic_DNA"/>
</dbReference>
<comment type="caution">
    <text evidence="2">The sequence shown here is derived from an EMBL/GenBank/DDBJ whole genome shotgun (WGS) entry which is preliminary data.</text>
</comment>
<sequence>MRSIGHTGVHLSPLGFGAAAIGNLYRPLSNEAAAECVNAATAAGIRYFDTAPRYGHGLSERRLGMALPADAVISTKAGRVLTPIAPPPSGTERHGFVDGDPMEEHFDYSYDGVMRSFEASLQRLNRDHIDILLAHDLGRLTHGDNHDHHLKVFLEGGLKAMQTLKSEGRIRAIGLGVNETAICDTVLDQADVDVILLAGRYTLLEQTPLDAFLPRCEARGVSIILGGPYNSGILISGVKGDKVPFYDYGPASPDIIAQVRQIENICDAHNVPLAAAALQFPLAHPSVVSVIPGMASPAEVHANTALFNHLIPAALWDDLRSSGCLNTAAPTPKAPVSA</sequence>
<dbReference type="InterPro" id="IPR036812">
    <property type="entry name" value="NAD(P)_OxRdtase_dom_sf"/>
</dbReference>
<feature type="domain" description="NADP-dependent oxidoreductase" evidence="1">
    <location>
        <begin position="13"/>
        <end position="320"/>
    </location>
</feature>
<organism evidence="2 3">
    <name type="scientific">Asticcacaulis machinosus</name>
    <dbReference type="NCBI Taxonomy" id="2984211"/>
    <lineage>
        <taxon>Bacteria</taxon>
        <taxon>Pseudomonadati</taxon>
        <taxon>Pseudomonadota</taxon>
        <taxon>Alphaproteobacteria</taxon>
        <taxon>Caulobacterales</taxon>
        <taxon>Caulobacteraceae</taxon>
        <taxon>Asticcacaulis</taxon>
    </lineage>
</organism>
<dbReference type="Proteomes" id="UP001218579">
    <property type="component" value="Unassembled WGS sequence"/>
</dbReference>
<dbReference type="InterPro" id="IPR023210">
    <property type="entry name" value="NADP_OxRdtase_dom"/>
</dbReference>
<accession>A0ABT5HI64</accession>
<protein>
    <submittedName>
        <fullName evidence="2">Aldo/keto reductase</fullName>
    </submittedName>
</protein>
<dbReference type="SUPFAM" id="SSF51430">
    <property type="entry name" value="NAD(P)-linked oxidoreductase"/>
    <property type="match status" value="1"/>
</dbReference>
<dbReference type="PANTHER" id="PTHR42686">
    <property type="entry name" value="GH17980P-RELATED"/>
    <property type="match status" value="1"/>
</dbReference>
<dbReference type="PANTHER" id="PTHR42686:SF1">
    <property type="entry name" value="GH17980P-RELATED"/>
    <property type="match status" value="1"/>
</dbReference>
<keyword evidence="3" id="KW-1185">Reference proteome</keyword>
<evidence type="ECO:0000313" key="2">
    <source>
        <dbReference type="EMBL" id="MDC7675928.1"/>
    </source>
</evidence>
<dbReference type="RefSeq" id="WP_272744244.1">
    <property type="nucleotide sequence ID" value="NZ_JAQQKV010000001.1"/>
</dbReference>
<evidence type="ECO:0000313" key="3">
    <source>
        <dbReference type="Proteomes" id="UP001218579"/>
    </source>
</evidence>
<gene>
    <name evidence="2" type="ORF">PQU98_07300</name>
</gene>
<dbReference type="Gene3D" id="3.20.20.100">
    <property type="entry name" value="NADP-dependent oxidoreductase domain"/>
    <property type="match status" value="1"/>
</dbReference>
<evidence type="ECO:0000259" key="1">
    <source>
        <dbReference type="Pfam" id="PF00248"/>
    </source>
</evidence>
<name>A0ABT5HI64_9CAUL</name>
<proteinExistence type="predicted"/>
<dbReference type="InterPro" id="IPR020471">
    <property type="entry name" value="AKR"/>
</dbReference>
<dbReference type="Pfam" id="PF00248">
    <property type="entry name" value="Aldo_ket_red"/>
    <property type="match status" value="1"/>
</dbReference>